<comment type="subcellular location">
    <subcellularLocation>
        <location evidence="1">Nucleus</location>
    </subcellularLocation>
</comment>
<evidence type="ECO:0000259" key="12">
    <source>
        <dbReference type="PROSITE" id="PS50016"/>
    </source>
</evidence>
<sequence length="1424" mass="156659">MNEHEQFLEYCRSMKPPYQCPVAVCGRIYKSLAGIHTHMTTFDHNNMPTTPASTGASKQLSKSSRKKGQKRTASPILGQLIVGDPEPPPVPFSTDMKNVEFELDGKPMKISVYDPIEILSKEEFEASLPPCLEEAPQPEAAKTPQQSKVTAAKAHKTPKSRGTGSSTGERGCDVQRYTIEDKRNKGLPEANFTIIEDYYSKLPDAPPLTDEYFKFVEKTHQELAEEIEYDLDEEDCAWLELVNEQREAENLEPVLMHNLQLLMDRLEKESFFQAESSGRADSGVAAIDEDAVCCICMDGECQNSNVILFCDMCNLAVHQECYGVPYIPEGQWLCRRCLQSPSRAVDCALCPNKGGAFKQTDDSRWAHVVCAMWIPEVCFANTVFLEPIDSINNIPAARWKLTCYICKQRGVGACIQCNKANCYTAFHVTCAQQASLHMKIDAIRETSVSGTSVTVRKAAYCDMHTPHDAEQGEEGEVGGAAKRAAEAKAEWRLKMKKARKILAEKRSAAPMVALPTIPPDRIQELAGLADGVSRVSQFMHRLLAFWTLKRQSRNGVPLLRRLTSTHSSRRSNAANISNHSNANEGDVSVTSDQAAAPSPAPVPQDANKTLADDSESSKKRKDPNSKKSDAGGPKKKRKLLTGVNENIPTAKTSSKTPSRPSSPFDDVSALISQIKYWQTLRQDLEKARLLCELISKREREKKKMINVCCELRMVQLAPLVALQLRVIEQLQERDTNLIFAEPVDLEEVKDYSDVVSCPMDLSTMREKAQNHAYASIDDLEKDFNLMIDNCLAYNAKDTIFYKAGLKLQDQGSIILSNARRCVSTTGFDETTGLLLPHRPKPPPLVPEATIIQEVDEYLELLGEDGTGDVQKLRSLLDLTNQIRHYNSRNKRRNLLKERLDKLTSTCTSRPGSADRTEQQSVDGKEKPELLQPTSECESAAPEAAASERQGRGTGASRRSRAAKRASPSPVECPAVKEPIEVSAIPASESPAVSVPSSDVAAVVSRSALVPEPTHTQPVPPARDAESCEKKELKSGVTPSPRAGRGRERGIGRKGSAPNKQMDSGKQKRIDSFFTKLPTTPKPAPVDPSRVEETTTSPLRDNDMCNADASVPSYPIIDEELQESPDSSEDATGASQRRTDYPEDGTSSTLPYRGSGRRRGRPSRRRQGPSEKPSVVKSFETKEDESKSAEDTSRPADSTSTPWSDGMTACAAPGISVVSEDSASSEGMVKKAPETDEDTHSESTSSLGDSDDTCSDSDSDTGGGAGAESESGAGDAGADGRASGQEIQLEPLDLVWAKCRGYPWYPALIINPKMPRTGYFHNHVPIPVPPQEVLDLAHSCPLTHQYLVLFFDSKRTWQWLPRSKLEPLGERPELDKAKLVESRKPTDRKAVKRAYEQAILHRCRVTGDQDTLTGESEEELPAAST</sequence>
<dbReference type="PROSITE" id="PS01359">
    <property type="entry name" value="ZF_PHD_1"/>
    <property type="match status" value="1"/>
</dbReference>
<proteinExistence type="predicted"/>
<dbReference type="InterPro" id="IPR000313">
    <property type="entry name" value="PWWP_dom"/>
</dbReference>
<dbReference type="Pfam" id="PF00439">
    <property type="entry name" value="Bromodomain"/>
    <property type="match status" value="1"/>
</dbReference>
<dbReference type="GO" id="GO:0008270">
    <property type="term" value="F:zinc ion binding"/>
    <property type="evidence" value="ECO:0007669"/>
    <property type="project" value="UniProtKB-KW"/>
</dbReference>
<keyword evidence="4 9" id="KW-0863">Zinc-finger</keyword>
<feature type="compositionally biased region" description="Basic residues" evidence="10">
    <location>
        <begin position="1154"/>
        <end position="1166"/>
    </location>
</feature>
<feature type="compositionally biased region" description="Acidic residues" evidence="10">
    <location>
        <begin position="1248"/>
        <end position="1258"/>
    </location>
</feature>
<dbReference type="SUPFAM" id="SSF47370">
    <property type="entry name" value="Bromodomain"/>
    <property type="match status" value="1"/>
</dbReference>
<feature type="compositionally biased region" description="Low complexity" evidence="10">
    <location>
        <begin position="160"/>
        <end position="169"/>
    </location>
</feature>
<evidence type="ECO:0000256" key="9">
    <source>
        <dbReference type="PROSITE-ProRule" id="PRU00146"/>
    </source>
</evidence>
<keyword evidence="5" id="KW-0862">Zinc</keyword>
<evidence type="ECO:0000259" key="11">
    <source>
        <dbReference type="PROSITE" id="PS50014"/>
    </source>
</evidence>
<keyword evidence="7" id="KW-0539">Nucleus</keyword>
<dbReference type="Gene3D" id="2.30.30.140">
    <property type="match status" value="1"/>
</dbReference>
<feature type="compositionally biased region" description="Acidic residues" evidence="10">
    <location>
        <begin position="1414"/>
        <end position="1424"/>
    </location>
</feature>
<dbReference type="SUPFAM" id="SSF57903">
    <property type="entry name" value="FYVE/PHD zinc finger"/>
    <property type="match status" value="1"/>
</dbReference>
<dbReference type="PANTHER" id="PTHR13793:SF107">
    <property type="entry name" value="BROMODOMAIN-CONTAINING PROTEIN HOMOLOG"/>
    <property type="match status" value="1"/>
</dbReference>
<feature type="domain" description="PHD-type" evidence="12">
    <location>
        <begin position="290"/>
        <end position="340"/>
    </location>
</feature>
<dbReference type="InterPro" id="IPR019542">
    <property type="entry name" value="Enhancer_polycomb-like_N"/>
</dbReference>
<dbReference type="CDD" id="cd05839">
    <property type="entry name" value="PWWP_BRPF"/>
    <property type="match status" value="1"/>
</dbReference>
<evidence type="ECO:0000256" key="2">
    <source>
        <dbReference type="ARBA" id="ARBA00022723"/>
    </source>
</evidence>
<dbReference type="PROSITE" id="PS51805">
    <property type="entry name" value="EPHD"/>
    <property type="match status" value="1"/>
</dbReference>
<feature type="compositionally biased region" description="Low complexity" evidence="10">
    <location>
        <begin position="934"/>
        <end position="947"/>
    </location>
</feature>
<feature type="compositionally biased region" description="Basic and acidic residues" evidence="10">
    <location>
        <begin position="1022"/>
        <end position="1033"/>
    </location>
</feature>
<dbReference type="Pfam" id="PF13831">
    <property type="entry name" value="PHD_2"/>
    <property type="match status" value="1"/>
</dbReference>
<dbReference type="InterPro" id="IPR019787">
    <property type="entry name" value="Znf_PHD-finger"/>
</dbReference>
<dbReference type="FunFam" id="2.30.30.140:FF:000008">
    <property type="entry name" value="Bromodomain containing 1, isoform CRA_b"/>
    <property type="match status" value="1"/>
</dbReference>
<feature type="compositionally biased region" description="Polar residues" evidence="10">
    <location>
        <begin position="43"/>
        <end position="62"/>
    </location>
</feature>
<dbReference type="CDD" id="cd15572">
    <property type="entry name" value="PHD_BRPF"/>
    <property type="match status" value="1"/>
</dbReference>
<evidence type="ECO:0000259" key="14">
    <source>
        <dbReference type="PROSITE" id="PS51805"/>
    </source>
</evidence>
<dbReference type="Gene3D" id="3.30.40.10">
    <property type="entry name" value="Zinc/RING finger domain, C3HC4 (zinc finger)"/>
    <property type="match status" value="2"/>
</dbReference>
<dbReference type="GO" id="GO:0005634">
    <property type="term" value="C:nucleus"/>
    <property type="evidence" value="ECO:0007669"/>
    <property type="project" value="UniProtKB-SubCell"/>
</dbReference>
<feature type="region of interest" description="Disordered" evidence="10">
    <location>
        <begin position="1005"/>
        <end position="1282"/>
    </location>
</feature>
<evidence type="ECO:0000256" key="4">
    <source>
        <dbReference type="ARBA" id="ARBA00022771"/>
    </source>
</evidence>
<dbReference type="OMA" id="XRSLLMP"/>
<dbReference type="InterPro" id="IPR036427">
    <property type="entry name" value="Bromodomain-like_sf"/>
</dbReference>
<dbReference type="SUPFAM" id="SSF63748">
    <property type="entry name" value="Tudor/PWWP/MBT"/>
    <property type="match status" value="1"/>
</dbReference>
<dbReference type="FunFam" id="3.30.40.10:FF:000007">
    <property type="entry name" value="Bromodomain containing 1, isoform CRA_b"/>
    <property type="match status" value="1"/>
</dbReference>
<feature type="domain" description="PHD-type" evidence="14">
    <location>
        <begin position="344"/>
        <end position="465"/>
    </location>
</feature>
<dbReference type="InterPro" id="IPR013087">
    <property type="entry name" value="Znf_C2H2_type"/>
</dbReference>
<dbReference type="KEGG" id="hazt:108671963"/>
<dbReference type="InterPro" id="IPR019786">
    <property type="entry name" value="Zinc_finger_PHD-type_CS"/>
</dbReference>
<evidence type="ECO:0000256" key="1">
    <source>
        <dbReference type="ARBA" id="ARBA00004123"/>
    </source>
</evidence>
<dbReference type="PANTHER" id="PTHR13793">
    <property type="entry name" value="PHD FINGER PROTEINS"/>
    <property type="match status" value="1"/>
</dbReference>
<feature type="compositionally biased region" description="Basic and acidic residues" evidence="10">
    <location>
        <begin position="1227"/>
        <end position="1240"/>
    </location>
</feature>
<dbReference type="InterPro" id="IPR001965">
    <property type="entry name" value="Znf_PHD"/>
</dbReference>
<keyword evidence="3" id="KW-0677">Repeat</keyword>
<feature type="compositionally biased region" description="Low complexity" evidence="10">
    <location>
        <begin position="561"/>
        <end position="583"/>
    </location>
</feature>
<feature type="compositionally biased region" description="Basic and acidic residues" evidence="10">
    <location>
        <begin position="1178"/>
        <end position="1193"/>
    </location>
</feature>
<dbReference type="RefSeq" id="XP_018015055.1">
    <property type="nucleotide sequence ID" value="XM_018159566.2"/>
</dbReference>
<evidence type="ECO:0000256" key="10">
    <source>
        <dbReference type="SAM" id="MobiDB-lite"/>
    </source>
</evidence>
<dbReference type="FunFam" id="3.30.40.10:FF:000008">
    <property type="entry name" value="Bromodomain containing 1, isoform CRA_a"/>
    <property type="match status" value="1"/>
</dbReference>
<dbReference type="PRINTS" id="PR00503">
    <property type="entry name" value="BROMODOMAIN"/>
</dbReference>
<feature type="compositionally biased region" description="Low complexity" evidence="10">
    <location>
        <begin position="648"/>
        <end position="663"/>
    </location>
</feature>
<dbReference type="GO" id="GO:0006357">
    <property type="term" value="P:regulation of transcription by RNA polymerase II"/>
    <property type="evidence" value="ECO:0007669"/>
    <property type="project" value="TreeGrafter"/>
</dbReference>
<evidence type="ECO:0000256" key="8">
    <source>
        <dbReference type="PROSITE-ProRule" id="PRU00035"/>
    </source>
</evidence>
<evidence type="ECO:0000259" key="13">
    <source>
        <dbReference type="PROSITE" id="PS50812"/>
    </source>
</evidence>
<feature type="domain" description="PWWP" evidence="13">
    <location>
        <begin position="1290"/>
        <end position="1370"/>
    </location>
</feature>
<dbReference type="PROSITE" id="PS50812">
    <property type="entry name" value="PWWP"/>
    <property type="match status" value="1"/>
</dbReference>
<dbReference type="PROSITE" id="PS50016">
    <property type="entry name" value="ZF_PHD_2"/>
    <property type="match status" value="1"/>
</dbReference>
<gene>
    <name evidence="16" type="primary">LOC108671963</name>
</gene>
<keyword evidence="6 8" id="KW-0103">Bromodomain</keyword>
<evidence type="ECO:0000313" key="15">
    <source>
        <dbReference type="Proteomes" id="UP000694843"/>
    </source>
</evidence>
<accession>A0A8B7NN02</accession>
<dbReference type="Gene3D" id="1.20.920.10">
    <property type="entry name" value="Bromodomain-like"/>
    <property type="match status" value="1"/>
</dbReference>
<feature type="region of interest" description="Disordered" evidence="10">
    <location>
        <begin position="902"/>
        <end position="976"/>
    </location>
</feature>
<evidence type="ECO:0000313" key="16">
    <source>
        <dbReference type="RefSeq" id="XP_018015055.1"/>
    </source>
</evidence>
<dbReference type="InterPro" id="IPR034732">
    <property type="entry name" value="EPHD"/>
</dbReference>
<name>A0A8B7NN02_HYAAZ</name>
<keyword evidence="15" id="KW-1185">Reference proteome</keyword>
<organism evidence="15 16">
    <name type="scientific">Hyalella azteca</name>
    <name type="common">Amphipod</name>
    <dbReference type="NCBI Taxonomy" id="294128"/>
    <lineage>
        <taxon>Eukaryota</taxon>
        <taxon>Metazoa</taxon>
        <taxon>Ecdysozoa</taxon>
        <taxon>Arthropoda</taxon>
        <taxon>Crustacea</taxon>
        <taxon>Multicrustacea</taxon>
        <taxon>Malacostraca</taxon>
        <taxon>Eumalacostraca</taxon>
        <taxon>Peracarida</taxon>
        <taxon>Amphipoda</taxon>
        <taxon>Senticaudata</taxon>
        <taxon>Talitrida</taxon>
        <taxon>Talitroidea</taxon>
        <taxon>Hyalellidae</taxon>
        <taxon>Hyalella</taxon>
    </lineage>
</organism>
<dbReference type="GeneID" id="108671963"/>
<dbReference type="PROSITE" id="PS00028">
    <property type="entry name" value="ZINC_FINGER_C2H2_1"/>
    <property type="match status" value="1"/>
</dbReference>
<dbReference type="Pfam" id="PF13832">
    <property type="entry name" value="zf-HC5HC2H_2"/>
    <property type="match status" value="1"/>
</dbReference>
<dbReference type="SMART" id="SM00249">
    <property type="entry name" value="PHD"/>
    <property type="match status" value="2"/>
</dbReference>
<feature type="region of interest" description="Disordered" evidence="10">
    <location>
        <begin position="43"/>
        <end position="73"/>
    </location>
</feature>
<feature type="region of interest" description="Disordered" evidence="10">
    <location>
        <begin position="135"/>
        <end position="173"/>
    </location>
</feature>
<evidence type="ECO:0000256" key="5">
    <source>
        <dbReference type="ARBA" id="ARBA00022833"/>
    </source>
</evidence>
<evidence type="ECO:0000256" key="7">
    <source>
        <dbReference type="ARBA" id="ARBA00023242"/>
    </source>
</evidence>
<dbReference type="OrthoDB" id="20839at2759"/>
<dbReference type="InterPro" id="IPR013083">
    <property type="entry name" value="Znf_RING/FYVE/PHD"/>
</dbReference>
<dbReference type="PROSITE" id="PS50014">
    <property type="entry name" value="BROMODOMAIN_2"/>
    <property type="match status" value="1"/>
</dbReference>
<feature type="compositionally biased region" description="Basic and acidic residues" evidence="10">
    <location>
        <begin position="912"/>
        <end position="928"/>
    </location>
</feature>
<feature type="region of interest" description="Disordered" evidence="10">
    <location>
        <begin position="561"/>
        <end position="664"/>
    </location>
</feature>
<dbReference type="Pfam" id="PF10513">
    <property type="entry name" value="EPL1"/>
    <property type="match status" value="1"/>
</dbReference>
<evidence type="ECO:0000256" key="6">
    <source>
        <dbReference type="ARBA" id="ARBA00023117"/>
    </source>
</evidence>
<protein>
    <submittedName>
        <fullName evidence="16">Peregrin</fullName>
    </submittedName>
</protein>
<feature type="domain" description="Bromo" evidence="11">
    <location>
        <begin position="731"/>
        <end position="801"/>
    </location>
</feature>
<feature type="region of interest" description="Disordered" evidence="10">
    <location>
        <begin position="1405"/>
        <end position="1424"/>
    </location>
</feature>
<dbReference type="Pfam" id="PF00855">
    <property type="entry name" value="PWWP"/>
    <property type="match status" value="1"/>
</dbReference>
<reference evidence="16" key="1">
    <citation type="submission" date="2025-08" db="UniProtKB">
        <authorList>
            <consortium name="RefSeq"/>
        </authorList>
    </citation>
    <scope>IDENTIFICATION</scope>
    <source>
        <tissue evidence="16">Whole organism</tissue>
    </source>
</reference>
<dbReference type="SMART" id="SM00293">
    <property type="entry name" value="PWWP"/>
    <property type="match status" value="1"/>
</dbReference>
<dbReference type="InterPro" id="IPR050701">
    <property type="entry name" value="Histone_Mod_Regulator"/>
</dbReference>
<evidence type="ECO:0000256" key="3">
    <source>
        <dbReference type="ARBA" id="ARBA00022737"/>
    </source>
</evidence>
<keyword evidence="2" id="KW-0479">Metal-binding</keyword>
<feature type="compositionally biased region" description="Acidic residues" evidence="10">
    <location>
        <begin position="1116"/>
        <end position="1128"/>
    </location>
</feature>
<dbReference type="Proteomes" id="UP000694843">
    <property type="component" value="Unplaced"/>
</dbReference>
<dbReference type="InterPro" id="IPR001487">
    <property type="entry name" value="Bromodomain"/>
</dbReference>
<dbReference type="SMART" id="SM00297">
    <property type="entry name" value="BROMO"/>
    <property type="match status" value="1"/>
</dbReference>
<dbReference type="InterPro" id="IPR011011">
    <property type="entry name" value="Znf_FYVE_PHD"/>
</dbReference>
<dbReference type="CTD" id="35648"/>